<proteinExistence type="predicted"/>
<dbReference type="GO" id="GO:0070042">
    <property type="term" value="F:rRNA (uridine-N3-)-methyltransferase activity"/>
    <property type="evidence" value="ECO:0007669"/>
    <property type="project" value="InterPro"/>
</dbReference>
<feature type="compositionally biased region" description="Basic and acidic residues" evidence="1">
    <location>
        <begin position="320"/>
        <end position="330"/>
    </location>
</feature>
<dbReference type="PANTHER" id="PTHR11538:SF26">
    <property type="entry name" value="FERREDOXIN-FOLD ANTICODON-BINDING DOMAIN-CONTAINING PROTEIN 1"/>
    <property type="match status" value="1"/>
</dbReference>
<feature type="domain" description="25S rRNA (uridine-N(3))-methyltransferase BMT5-like" evidence="2">
    <location>
        <begin position="118"/>
        <end position="312"/>
    </location>
</feature>
<dbReference type="PANTHER" id="PTHR11538">
    <property type="entry name" value="PHENYLALANYL-TRNA SYNTHETASE"/>
    <property type="match status" value="1"/>
</dbReference>
<name>A0A0G4IB23_9ALVE</name>
<feature type="region of interest" description="Disordered" evidence="1">
    <location>
        <begin position="69"/>
        <end position="109"/>
    </location>
</feature>
<feature type="region of interest" description="Disordered" evidence="1">
    <location>
        <begin position="320"/>
        <end position="373"/>
    </location>
</feature>
<evidence type="ECO:0000256" key="1">
    <source>
        <dbReference type="SAM" id="MobiDB-lite"/>
    </source>
</evidence>
<evidence type="ECO:0000259" key="2">
    <source>
        <dbReference type="Pfam" id="PF10354"/>
    </source>
</evidence>
<gene>
    <name evidence="3" type="ORF">Cvel_12627</name>
</gene>
<feature type="region of interest" description="Disordered" evidence="1">
    <location>
        <begin position="194"/>
        <end position="216"/>
    </location>
</feature>
<protein>
    <recommendedName>
        <fullName evidence="2">25S rRNA (uridine-N(3))-methyltransferase BMT5-like domain-containing protein</fullName>
    </recommendedName>
</protein>
<organism evidence="3">
    <name type="scientific">Chromera velia CCMP2878</name>
    <dbReference type="NCBI Taxonomy" id="1169474"/>
    <lineage>
        <taxon>Eukaryota</taxon>
        <taxon>Sar</taxon>
        <taxon>Alveolata</taxon>
        <taxon>Colpodellida</taxon>
        <taxon>Chromeraceae</taxon>
        <taxon>Chromera</taxon>
    </lineage>
</organism>
<dbReference type="VEuPathDB" id="CryptoDB:Cvel_12627"/>
<dbReference type="AlphaFoldDB" id="A0A0G4IB23"/>
<dbReference type="Pfam" id="PF10354">
    <property type="entry name" value="BMT5-like"/>
    <property type="match status" value="1"/>
</dbReference>
<reference evidence="3" key="1">
    <citation type="submission" date="2014-11" db="EMBL/GenBank/DDBJ databases">
        <authorList>
            <person name="Otto D Thomas"/>
            <person name="Naeem Raeece"/>
        </authorList>
    </citation>
    <scope>NUCLEOTIDE SEQUENCE</scope>
</reference>
<feature type="compositionally biased region" description="Low complexity" evidence="1">
    <location>
        <begin position="79"/>
        <end position="97"/>
    </location>
</feature>
<dbReference type="GO" id="GO:0005737">
    <property type="term" value="C:cytoplasm"/>
    <property type="evidence" value="ECO:0007669"/>
    <property type="project" value="TreeGrafter"/>
</dbReference>
<evidence type="ECO:0000313" key="3">
    <source>
        <dbReference type="EMBL" id="CEM54249.1"/>
    </source>
</evidence>
<dbReference type="EMBL" id="CDMZ01005769">
    <property type="protein sequence ID" value="CEM54249.1"/>
    <property type="molecule type" value="Genomic_DNA"/>
</dbReference>
<accession>A0A0G4IB23</accession>
<dbReference type="GO" id="GO:0070475">
    <property type="term" value="P:rRNA base methylation"/>
    <property type="evidence" value="ECO:0007669"/>
    <property type="project" value="InterPro"/>
</dbReference>
<dbReference type="InterPro" id="IPR019446">
    <property type="entry name" value="BMT5-like"/>
</dbReference>
<sequence length="373" mass="40244">MLAAELLCANREVRINQPHRCGGKTRRGRPAPNSLEAVFFTMGKAKKKSGLKSLFGKFEKQRKVIEKHKAKEQRLQEKAAGVPSSSVPASSSAAASAKQKQNRGPSLKGAYSEGQRILLVGEGNFSFAHALCEKFGGNGGGITATAYDDGETVLSKYPDAKEHLGAVREAGGDVRFSVDGTRLGETLGALSGRLKRKKKKNKDKEKGGGDGEEEGGEGGFDVIAFHFPHVGLGIKDQDENVRANQKLLGGFFRSCMDVLGSQGEVHVTVKTGKPYDLWKVCAVAKEATEGELELKTAFHFDPSDFPPYEHRRTLGFQEGFSKEGNEEISGRGKQGGAGAPRTYCWRRKGAKASSAKRQLRKGGTDGDDDDLLD</sequence>